<dbReference type="STRING" id="47427.A0A2H3DF65"/>
<proteinExistence type="predicted"/>
<sequence>MIPVPSGVSIPRQDRDDVYPQYCRLMLILFKPWSHADDLRTQGQTWVDAFLEFRSSCTARIMSIMDNMQILHECRDSRDD</sequence>
<feature type="non-terminal residue" evidence="1">
    <location>
        <position position="80"/>
    </location>
</feature>
<dbReference type="OMA" id="KPWSHAD"/>
<dbReference type="Proteomes" id="UP000217790">
    <property type="component" value="Unassembled WGS sequence"/>
</dbReference>
<gene>
    <name evidence="1" type="ORF">ARMGADRAFT_930141</name>
</gene>
<protein>
    <submittedName>
        <fullName evidence="1">Uncharacterized protein</fullName>
    </submittedName>
</protein>
<name>A0A2H3DF65_ARMGA</name>
<reference evidence="2" key="1">
    <citation type="journal article" date="2017" name="Nat. Ecol. Evol.">
        <title>Genome expansion and lineage-specific genetic innovations in the forest pathogenic fungi Armillaria.</title>
        <authorList>
            <person name="Sipos G."/>
            <person name="Prasanna A.N."/>
            <person name="Walter M.C."/>
            <person name="O'Connor E."/>
            <person name="Balint B."/>
            <person name="Krizsan K."/>
            <person name="Kiss B."/>
            <person name="Hess J."/>
            <person name="Varga T."/>
            <person name="Slot J."/>
            <person name="Riley R."/>
            <person name="Boka B."/>
            <person name="Rigling D."/>
            <person name="Barry K."/>
            <person name="Lee J."/>
            <person name="Mihaltcheva S."/>
            <person name="LaButti K."/>
            <person name="Lipzen A."/>
            <person name="Waldron R."/>
            <person name="Moloney N.M."/>
            <person name="Sperisen C."/>
            <person name="Kredics L."/>
            <person name="Vagvoelgyi C."/>
            <person name="Patrignani A."/>
            <person name="Fitzpatrick D."/>
            <person name="Nagy I."/>
            <person name="Doyle S."/>
            <person name="Anderson J.B."/>
            <person name="Grigoriev I.V."/>
            <person name="Gueldener U."/>
            <person name="Muensterkoetter M."/>
            <person name="Nagy L.G."/>
        </authorList>
    </citation>
    <scope>NUCLEOTIDE SEQUENCE [LARGE SCALE GENOMIC DNA]</scope>
    <source>
        <strain evidence="2">Ar21-2</strain>
    </source>
</reference>
<accession>A0A2H3DF65</accession>
<evidence type="ECO:0000313" key="1">
    <source>
        <dbReference type="EMBL" id="PBK92434.1"/>
    </source>
</evidence>
<dbReference type="InParanoid" id="A0A2H3DF65"/>
<keyword evidence="2" id="KW-1185">Reference proteome</keyword>
<dbReference type="AlphaFoldDB" id="A0A2H3DF65"/>
<evidence type="ECO:0000313" key="2">
    <source>
        <dbReference type="Proteomes" id="UP000217790"/>
    </source>
</evidence>
<organism evidence="1 2">
    <name type="scientific">Armillaria gallica</name>
    <name type="common">Bulbous honey fungus</name>
    <name type="synonym">Armillaria bulbosa</name>
    <dbReference type="NCBI Taxonomy" id="47427"/>
    <lineage>
        <taxon>Eukaryota</taxon>
        <taxon>Fungi</taxon>
        <taxon>Dikarya</taxon>
        <taxon>Basidiomycota</taxon>
        <taxon>Agaricomycotina</taxon>
        <taxon>Agaricomycetes</taxon>
        <taxon>Agaricomycetidae</taxon>
        <taxon>Agaricales</taxon>
        <taxon>Marasmiineae</taxon>
        <taxon>Physalacriaceae</taxon>
        <taxon>Armillaria</taxon>
    </lineage>
</organism>
<dbReference type="EMBL" id="KZ293658">
    <property type="protein sequence ID" value="PBK92434.1"/>
    <property type="molecule type" value="Genomic_DNA"/>
</dbReference>
<dbReference type="OrthoDB" id="3050185at2759"/>